<dbReference type="Proteomes" id="UP001237823">
    <property type="component" value="Unassembled WGS sequence"/>
</dbReference>
<comment type="similarity">
    <text evidence="2">Belongs to the UPF0014 family.</text>
</comment>
<keyword evidence="3 6" id="KW-0812">Transmembrane</keyword>
<evidence type="ECO:0000256" key="5">
    <source>
        <dbReference type="ARBA" id="ARBA00023136"/>
    </source>
</evidence>
<feature type="transmembrane region" description="Helical" evidence="6">
    <location>
        <begin position="20"/>
        <end position="41"/>
    </location>
</feature>
<evidence type="ECO:0000256" key="6">
    <source>
        <dbReference type="SAM" id="Phobius"/>
    </source>
</evidence>
<evidence type="ECO:0000256" key="2">
    <source>
        <dbReference type="ARBA" id="ARBA00005268"/>
    </source>
</evidence>
<keyword evidence="8" id="KW-1185">Reference proteome</keyword>
<evidence type="ECO:0000313" key="8">
    <source>
        <dbReference type="Proteomes" id="UP001237823"/>
    </source>
</evidence>
<dbReference type="Pfam" id="PF03649">
    <property type="entry name" value="UPF0014"/>
    <property type="match status" value="1"/>
</dbReference>
<feature type="transmembrane region" description="Helical" evidence="6">
    <location>
        <begin position="47"/>
        <end position="67"/>
    </location>
</feature>
<comment type="subcellular location">
    <subcellularLocation>
        <location evidence="1">Membrane</location>
        <topology evidence="1">Multi-pass membrane protein</topology>
    </subcellularLocation>
</comment>
<feature type="transmembrane region" description="Helical" evidence="6">
    <location>
        <begin position="203"/>
        <end position="223"/>
    </location>
</feature>
<evidence type="ECO:0000256" key="1">
    <source>
        <dbReference type="ARBA" id="ARBA00004141"/>
    </source>
</evidence>
<dbReference type="EMBL" id="JAUCML010000006">
    <property type="protein sequence ID" value="MDM7885606.1"/>
    <property type="molecule type" value="Genomic_DNA"/>
</dbReference>
<feature type="transmembrane region" description="Helical" evidence="6">
    <location>
        <begin position="99"/>
        <end position="121"/>
    </location>
</feature>
<dbReference type="PANTHER" id="PTHR30028">
    <property type="entry name" value="UPF0014 INNER MEMBRANE PROTEIN YBBM-RELATED"/>
    <property type="match status" value="1"/>
</dbReference>
<organism evidence="7 8">
    <name type="scientific">Curtobacterium citri</name>
    <dbReference type="NCBI Taxonomy" id="3055139"/>
    <lineage>
        <taxon>Bacteria</taxon>
        <taxon>Bacillati</taxon>
        <taxon>Actinomycetota</taxon>
        <taxon>Actinomycetes</taxon>
        <taxon>Micrococcales</taxon>
        <taxon>Microbacteriaceae</taxon>
        <taxon>Curtobacterium</taxon>
    </lineage>
</organism>
<evidence type="ECO:0000313" key="7">
    <source>
        <dbReference type="EMBL" id="MDM7885606.1"/>
    </source>
</evidence>
<name>A0ABT7T7S4_9MICO</name>
<evidence type="ECO:0000256" key="4">
    <source>
        <dbReference type="ARBA" id="ARBA00022989"/>
    </source>
</evidence>
<sequence>MTAARRGATGARGVRVTGHLVPTLSGVLLLIGVATAVLVLARAEAPWAPALAIVRGAAQLAVISLVLSGVIRSPALIAVALLVMFTVAVLTAARRLGGIAGAALPVGASMAAGIVVTGVVVFGTGAIELSPRYALAVGGIVIGNAMTIATISGRRFRELVSDQWDEVEGWLALGAAPRRATERLVRRAVSAALVPTVDQTKTTGLVTLPGAFVGAVFGGLSPVEAGRFQIVVLAAIAAAGACTAVCLTRWLAPVTVRPTDVTH</sequence>
<evidence type="ECO:0000256" key="3">
    <source>
        <dbReference type="ARBA" id="ARBA00022692"/>
    </source>
</evidence>
<dbReference type="InterPro" id="IPR005226">
    <property type="entry name" value="UPF0014_fam"/>
</dbReference>
<feature type="transmembrane region" description="Helical" evidence="6">
    <location>
        <begin position="230"/>
        <end position="252"/>
    </location>
</feature>
<comment type="caution">
    <text evidence="7">The sequence shown here is derived from an EMBL/GenBank/DDBJ whole genome shotgun (WGS) entry which is preliminary data.</text>
</comment>
<dbReference type="PANTHER" id="PTHR30028:SF0">
    <property type="entry name" value="PROTEIN ALUMINUM SENSITIVE 3"/>
    <property type="match status" value="1"/>
</dbReference>
<feature type="transmembrane region" description="Helical" evidence="6">
    <location>
        <begin position="133"/>
        <end position="152"/>
    </location>
</feature>
<keyword evidence="5 6" id="KW-0472">Membrane</keyword>
<gene>
    <name evidence="7" type="ORF">QUG92_10875</name>
</gene>
<proteinExistence type="inferred from homology"/>
<accession>A0ABT7T7S4</accession>
<keyword evidence="4 6" id="KW-1133">Transmembrane helix</keyword>
<feature type="transmembrane region" description="Helical" evidence="6">
    <location>
        <begin position="74"/>
        <end position="93"/>
    </location>
</feature>
<protein>
    <submittedName>
        <fullName evidence="7">ABC transporter permease</fullName>
    </submittedName>
</protein>
<reference evidence="7 8" key="1">
    <citation type="submission" date="2023-06" db="EMBL/GenBank/DDBJ databases">
        <authorList>
            <person name="Feng G."/>
            <person name="Li J."/>
            <person name="Zhu H."/>
        </authorList>
    </citation>
    <scope>NUCLEOTIDE SEQUENCE [LARGE SCALE GENOMIC DNA]</scope>
    <source>
        <strain evidence="7 8">RHCKG23</strain>
    </source>
</reference>